<gene>
    <name evidence="7" type="ORF">MBSD_n0760</name>
</gene>
<proteinExistence type="predicted"/>
<dbReference type="Pfam" id="PF00724">
    <property type="entry name" value="Oxidored_FMN"/>
    <property type="match status" value="1"/>
</dbReference>
<dbReference type="InterPro" id="IPR044152">
    <property type="entry name" value="YqjM-like"/>
</dbReference>
<dbReference type="Gene3D" id="3.20.20.70">
    <property type="entry name" value="Aldolase class I"/>
    <property type="match status" value="1"/>
</dbReference>
<accession>A0A0K8QKJ5</accession>
<sequence length="352" mass="37942">MHLFSPLRLRTLELRNRIAVSPMCQYSAEAGVPNAWHLVHLGSRAVGGAGLVMAEATAVLPEGRITPWDTGLWNEAQTEAWRPIARFIAEQGAVPGIQLAHAGRKASTEAPWRGGRPLEAAQGAWTPVAPSALPFDDGHPVPRALDEAGVRAVVDAFRAAARRALDAGFKAVEVHAAHGYLLHQFLSPLSNLREDVWGGSFDRRVRLTCAVVEAVRAVWPQTLPLLVRISATDWADGGWDIEQSVELARRLKALGADLIDVSSGGLLPRVQVPAAPGYQVPFAARIRREADVATGAVGLITTPEQAERVIVEGDADLVLLARESLRDPYFPRRAAKALGAALTAPPQYLRGW</sequence>
<evidence type="ECO:0000256" key="3">
    <source>
        <dbReference type="ARBA" id="ARBA00022643"/>
    </source>
</evidence>
<keyword evidence="4" id="KW-0521">NADP</keyword>
<evidence type="ECO:0000313" key="8">
    <source>
        <dbReference type="Proteomes" id="UP000253740"/>
    </source>
</evidence>
<protein>
    <submittedName>
        <fullName evidence="7">NADH:flavin oxidoreductase</fullName>
    </submittedName>
</protein>
<dbReference type="PANTHER" id="PTHR43303">
    <property type="entry name" value="NADPH DEHYDROGENASE C23G7.10C-RELATED"/>
    <property type="match status" value="1"/>
</dbReference>
<evidence type="ECO:0000256" key="5">
    <source>
        <dbReference type="ARBA" id="ARBA00023002"/>
    </source>
</evidence>
<evidence type="ECO:0000256" key="4">
    <source>
        <dbReference type="ARBA" id="ARBA00022857"/>
    </source>
</evidence>
<evidence type="ECO:0000259" key="6">
    <source>
        <dbReference type="Pfam" id="PF00724"/>
    </source>
</evidence>
<organism evidence="7">
    <name type="scientific">Mizugakiibacter sediminis</name>
    <dbReference type="NCBI Taxonomy" id="1475481"/>
    <lineage>
        <taxon>Bacteria</taxon>
        <taxon>Pseudomonadati</taxon>
        <taxon>Pseudomonadota</taxon>
        <taxon>Gammaproteobacteria</taxon>
        <taxon>Lysobacterales</taxon>
        <taxon>Rhodanobacteraceae</taxon>
        <taxon>Mizugakiibacter</taxon>
    </lineage>
</organism>
<dbReference type="GO" id="GO:0050661">
    <property type="term" value="F:NADP binding"/>
    <property type="evidence" value="ECO:0007669"/>
    <property type="project" value="InterPro"/>
</dbReference>
<keyword evidence="2" id="KW-0285">Flavoprotein</keyword>
<dbReference type="RefSeq" id="WP_062535336.1">
    <property type="nucleotide sequence ID" value="NZ_DF970161.1"/>
</dbReference>
<dbReference type="Proteomes" id="UP000253740">
    <property type="component" value="Unassembled WGS sequence"/>
</dbReference>
<keyword evidence="3" id="KW-0288">FMN</keyword>
<dbReference type="EMBL" id="DF970161">
    <property type="protein sequence ID" value="GAP65470.1"/>
    <property type="molecule type" value="Genomic_DNA"/>
</dbReference>
<dbReference type="InterPro" id="IPR013785">
    <property type="entry name" value="Aldolase_TIM"/>
</dbReference>
<dbReference type="GO" id="GO:0003959">
    <property type="term" value="F:NADPH dehydrogenase activity"/>
    <property type="evidence" value="ECO:0007669"/>
    <property type="project" value="InterPro"/>
</dbReference>
<keyword evidence="8" id="KW-1185">Reference proteome</keyword>
<dbReference type="SUPFAM" id="SSF51395">
    <property type="entry name" value="FMN-linked oxidoreductases"/>
    <property type="match status" value="1"/>
</dbReference>
<dbReference type="OrthoDB" id="8523426at2"/>
<dbReference type="CDD" id="cd02932">
    <property type="entry name" value="OYE_YqiM_FMN"/>
    <property type="match status" value="1"/>
</dbReference>
<evidence type="ECO:0000313" key="7">
    <source>
        <dbReference type="EMBL" id="GAP65470.1"/>
    </source>
</evidence>
<dbReference type="STRING" id="1475481.GCA_000953855_00772"/>
<comment type="cofactor">
    <cofactor evidence="1">
        <name>FMN</name>
        <dbReference type="ChEBI" id="CHEBI:58210"/>
    </cofactor>
</comment>
<dbReference type="GO" id="GO:0010181">
    <property type="term" value="F:FMN binding"/>
    <property type="evidence" value="ECO:0007669"/>
    <property type="project" value="InterPro"/>
</dbReference>
<dbReference type="AlphaFoldDB" id="A0A0K8QKJ5"/>
<evidence type="ECO:0000256" key="2">
    <source>
        <dbReference type="ARBA" id="ARBA00022630"/>
    </source>
</evidence>
<reference evidence="7" key="1">
    <citation type="submission" date="2015-08" db="EMBL/GenBank/DDBJ databases">
        <title>Complete DNA Sequence of Pseudomonas syringae pv. actinidiae, the Causal Agent of Kiwifruit Canker Disease.</title>
        <authorList>
            <person name="Rikkerink E.H.A."/>
            <person name="Fineran P.C."/>
        </authorList>
    </citation>
    <scope>NUCLEOTIDE SEQUENCE</scope>
    <source>
        <strain evidence="7">SkMP5</strain>
    </source>
</reference>
<feature type="domain" description="NADH:flavin oxidoreductase/NADH oxidase N-terminal" evidence="6">
    <location>
        <begin position="3"/>
        <end position="338"/>
    </location>
</feature>
<name>A0A0K8QKJ5_9GAMM</name>
<keyword evidence="5" id="KW-0560">Oxidoreductase</keyword>
<dbReference type="InterPro" id="IPR001155">
    <property type="entry name" value="OxRdtase_FMN_N"/>
</dbReference>
<dbReference type="PANTHER" id="PTHR43303:SF4">
    <property type="entry name" value="NADPH DEHYDROGENASE C23G7.10C-RELATED"/>
    <property type="match status" value="1"/>
</dbReference>
<evidence type="ECO:0000256" key="1">
    <source>
        <dbReference type="ARBA" id="ARBA00001917"/>
    </source>
</evidence>